<dbReference type="GO" id="GO:1902884">
    <property type="term" value="P:positive regulation of response to oxidative stress"/>
    <property type="evidence" value="ECO:0007669"/>
    <property type="project" value="InterPro"/>
</dbReference>
<dbReference type="InterPro" id="IPR005331">
    <property type="entry name" value="Sulfotransferase"/>
</dbReference>
<dbReference type="Pfam" id="PF03567">
    <property type="entry name" value="Sulfotransfer_2"/>
    <property type="match status" value="1"/>
</dbReference>
<keyword evidence="2" id="KW-1185">Reference proteome</keyword>
<dbReference type="GO" id="GO:0047756">
    <property type="term" value="F:chondroitin 4-sulfotransferase activity"/>
    <property type="evidence" value="ECO:0007669"/>
    <property type="project" value="InterPro"/>
</dbReference>
<accession>W2TLP7</accession>
<evidence type="ECO:0000313" key="1">
    <source>
        <dbReference type="EMBL" id="ETN83030.1"/>
    </source>
</evidence>
<sequence length="160" mass="18782">MDGLMMKPNCTKMNHGGINHMITKLSIENMLYIAPNYDLATCQIEKVMTTIRDAIFCYLRDPIGFKAHDRRISSESWSESFCGFSNYRSNIDDVERQMGKKYKRFALIRNPFERFLSGYVDKCLKKILRYFIFPKCCFCDAAEEFISYCDETGHFKKPNI</sequence>
<dbReference type="GO" id="GO:0016020">
    <property type="term" value="C:membrane"/>
    <property type="evidence" value="ECO:0007669"/>
    <property type="project" value="InterPro"/>
</dbReference>
<dbReference type="OrthoDB" id="408912at2759"/>
<dbReference type="EMBL" id="KI658313">
    <property type="protein sequence ID" value="ETN83030.1"/>
    <property type="molecule type" value="Genomic_DNA"/>
</dbReference>
<dbReference type="PANTHER" id="PTHR22900:SF5">
    <property type="entry name" value="PROTEIN CBG14245"/>
    <property type="match status" value="1"/>
</dbReference>
<dbReference type="PANTHER" id="PTHR22900">
    <property type="entry name" value="PROTEIN CBG14245-RELATED"/>
    <property type="match status" value="1"/>
</dbReference>
<evidence type="ECO:0000313" key="2">
    <source>
        <dbReference type="Proteomes" id="UP000053676"/>
    </source>
</evidence>
<evidence type="ECO:0008006" key="3">
    <source>
        <dbReference type="Google" id="ProtNLM"/>
    </source>
</evidence>
<dbReference type="GO" id="GO:0050650">
    <property type="term" value="P:chondroitin sulfate proteoglycan biosynthetic process"/>
    <property type="evidence" value="ECO:0007669"/>
    <property type="project" value="InterPro"/>
</dbReference>
<name>W2TLP7_NECAM</name>
<proteinExistence type="predicted"/>
<dbReference type="KEGG" id="nai:NECAME_01829"/>
<organism evidence="1 2">
    <name type="scientific">Necator americanus</name>
    <name type="common">Human hookworm</name>
    <dbReference type="NCBI Taxonomy" id="51031"/>
    <lineage>
        <taxon>Eukaryota</taxon>
        <taxon>Metazoa</taxon>
        <taxon>Ecdysozoa</taxon>
        <taxon>Nematoda</taxon>
        <taxon>Chromadorea</taxon>
        <taxon>Rhabditida</taxon>
        <taxon>Rhabditina</taxon>
        <taxon>Rhabditomorpha</taxon>
        <taxon>Strongyloidea</taxon>
        <taxon>Ancylostomatidae</taxon>
        <taxon>Bunostominae</taxon>
        <taxon>Necator</taxon>
    </lineage>
</organism>
<dbReference type="AlphaFoldDB" id="W2TLP7"/>
<dbReference type="InterPro" id="IPR007669">
    <property type="entry name" value="Chst-1-like"/>
</dbReference>
<protein>
    <recommendedName>
        <fullName evidence="3">Carbohydrate sulfotransferase</fullName>
    </recommendedName>
</protein>
<reference evidence="2" key="1">
    <citation type="journal article" date="2014" name="Nat. Genet.">
        <title>Genome of the human hookworm Necator americanus.</title>
        <authorList>
            <person name="Tang Y.T."/>
            <person name="Gao X."/>
            <person name="Rosa B.A."/>
            <person name="Abubucker S."/>
            <person name="Hallsworth-Pepin K."/>
            <person name="Martin J."/>
            <person name="Tyagi R."/>
            <person name="Heizer E."/>
            <person name="Zhang X."/>
            <person name="Bhonagiri-Palsikar V."/>
            <person name="Minx P."/>
            <person name="Warren W.C."/>
            <person name="Wang Q."/>
            <person name="Zhan B."/>
            <person name="Hotez P.J."/>
            <person name="Sternberg P.W."/>
            <person name="Dougall A."/>
            <person name="Gaze S.T."/>
            <person name="Mulvenna J."/>
            <person name="Sotillo J."/>
            <person name="Ranganathan S."/>
            <person name="Rabelo E.M."/>
            <person name="Wilson R.K."/>
            <person name="Felgner P.L."/>
            <person name="Bethony J."/>
            <person name="Hawdon J.M."/>
            <person name="Gasser R.B."/>
            <person name="Loukas A."/>
            <person name="Mitreva M."/>
        </authorList>
    </citation>
    <scope>NUCLEOTIDE SEQUENCE [LARGE SCALE GENOMIC DNA]</scope>
</reference>
<gene>
    <name evidence="1" type="ORF">NECAME_01829</name>
</gene>
<dbReference type="Proteomes" id="UP000053676">
    <property type="component" value="Unassembled WGS sequence"/>
</dbReference>